<comment type="catalytic activity">
    <reaction evidence="9">
        <text>1D-myo-inositol 1,2,5,6-tetrakisphosphate + H2O = 1D-myo-inositol 1,2,6-trisphosphate + phosphate</text>
        <dbReference type="Rhea" id="RHEA:77119"/>
        <dbReference type="ChEBI" id="CHEBI:15377"/>
        <dbReference type="ChEBI" id="CHEBI:43474"/>
        <dbReference type="ChEBI" id="CHEBI:195535"/>
        <dbReference type="ChEBI" id="CHEBI:195537"/>
    </reaction>
    <physiologicalReaction direction="left-to-right" evidence="9">
        <dbReference type="Rhea" id="RHEA:77120"/>
    </physiologicalReaction>
</comment>
<evidence type="ECO:0000256" key="14">
    <source>
        <dbReference type="ARBA" id="ARBA00044106"/>
    </source>
</evidence>
<reference evidence="17" key="1">
    <citation type="submission" date="2021-06" db="EMBL/GenBank/DDBJ databases">
        <title>Comparative genomics, transcriptomics and evolutionary studies reveal genomic signatures of adaptation to plant cell wall in hemibiotrophic fungi.</title>
        <authorList>
            <consortium name="DOE Joint Genome Institute"/>
            <person name="Baroncelli R."/>
            <person name="Diaz J.F."/>
            <person name="Benocci T."/>
            <person name="Peng M."/>
            <person name="Battaglia E."/>
            <person name="Haridas S."/>
            <person name="Andreopoulos W."/>
            <person name="Labutti K."/>
            <person name="Pangilinan J."/>
            <person name="Floch G.L."/>
            <person name="Makela M.R."/>
            <person name="Henrissat B."/>
            <person name="Grigoriev I.V."/>
            <person name="Crouch J.A."/>
            <person name="De Vries R.P."/>
            <person name="Sukno S.A."/>
            <person name="Thon M.R."/>
        </authorList>
    </citation>
    <scope>NUCLEOTIDE SEQUENCE</scope>
    <source>
        <strain evidence="17">MAFF235873</strain>
    </source>
</reference>
<keyword evidence="4" id="KW-0378">Hydrolase</keyword>
<dbReference type="EMBL" id="MU842875">
    <property type="protein sequence ID" value="KAK2028645.1"/>
    <property type="molecule type" value="Genomic_DNA"/>
</dbReference>
<protein>
    <recommendedName>
        <fullName evidence="14">Phytase A</fullName>
    </recommendedName>
    <alternativeName>
        <fullName evidence="15">Histidine acid phosphatase phyA</fullName>
    </alternativeName>
    <alternativeName>
        <fullName evidence="8">Myo-inositol hexakisphosphate phosphohydrolase A</fullName>
    </alternativeName>
    <alternativeName>
        <fullName evidence="7">Myo-inositol-hexaphosphate 3-phosphohydrolase A</fullName>
    </alternativeName>
</protein>
<dbReference type="InterPro" id="IPR029033">
    <property type="entry name" value="His_PPase_superfam"/>
</dbReference>
<evidence type="ECO:0000256" key="5">
    <source>
        <dbReference type="ARBA" id="ARBA00023157"/>
    </source>
</evidence>
<keyword evidence="3" id="KW-0964">Secreted</keyword>
<evidence type="ECO:0000256" key="4">
    <source>
        <dbReference type="ARBA" id="ARBA00022801"/>
    </source>
</evidence>
<dbReference type="Gene3D" id="3.40.50.1240">
    <property type="entry name" value="Phosphoglycerate mutase-like"/>
    <property type="match status" value="1"/>
</dbReference>
<comment type="catalytic activity">
    <reaction evidence="11">
        <text>1D-myo-inositol 1,2,6-trisphosphate + H2O = 1D-myo-inositol 1,2-bisphosphate + phosphate</text>
        <dbReference type="Rhea" id="RHEA:77131"/>
        <dbReference type="ChEBI" id="CHEBI:15377"/>
        <dbReference type="ChEBI" id="CHEBI:43474"/>
        <dbReference type="ChEBI" id="CHEBI:195537"/>
        <dbReference type="ChEBI" id="CHEBI:195539"/>
    </reaction>
    <physiologicalReaction direction="left-to-right" evidence="11">
        <dbReference type="Rhea" id="RHEA:77132"/>
    </physiologicalReaction>
</comment>
<dbReference type="PANTHER" id="PTHR20963:SF24">
    <property type="entry name" value="3-PHYTASE B"/>
    <property type="match status" value="1"/>
</dbReference>
<evidence type="ECO:0000256" key="11">
    <source>
        <dbReference type="ARBA" id="ARBA00043721"/>
    </source>
</evidence>
<evidence type="ECO:0000256" key="12">
    <source>
        <dbReference type="ARBA" id="ARBA00043748"/>
    </source>
</evidence>
<accession>A0AAD9HGT5</accession>
<proteinExistence type="predicted"/>
<dbReference type="PANTHER" id="PTHR20963">
    <property type="entry name" value="MULTIPLE INOSITOL POLYPHOSPHATE PHOSPHATASE-RELATED"/>
    <property type="match status" value="1"/>
</dbReference>
<dbReference type="Proteomes" id="UP001232148">
    <property type="component" value="Unassembled WGS sequence"/>
</dbReference>
<comment type="subunit">
    <text evidence="2">Monomer.</text>
</comment>
<comment type="catalytic activity">
    <reaction evidence="13">
        <text>1D-myo-inositol hexakisphosphate + H2O = 1D-myo-inositol 1,2,4,5,6-pentakisphosphate + phosphate</text>
        <dbReference type="Rhea" id="RHEA:16989"/>
        <dbReference type="ChEBI" id="CHEBI:15377"/>
        <dbReference type="ChEBI" id="CHEBI:43474"/>
        <dbReference type="ChEBI" id="CHEBI:57798"/>
        <dbReference type="ChEBI" id="CHEBI:58130"/>
        <dbReference type="EC" id="3.1.3.8"/>
    </reaction>
    <physiologicalReaction direction="left-to-right" evidence="13">
        <dbReference type="Rhea" id="RHEA:16990"/>
    </physiologicalReaction>
</comment>
<evidence type="ECO:0000256" key="15">
    <source>
        <dbReference type="ARBA" id="ARBA00044262"/>
    </source>
</evidence>
<sequence>EPKSHFWFWYSPYYPVPSEIDPAIPAGCKVTFVQVLSRHASRYPKALEMQRAKALLDRIQPALSYGDGLEFLNSEDLIPEHLEKITPYGKKEAIASGRSFYRRYQDLAANNEPFVRSIDEDRVIETASLWKEGFDQLKTGDNSKYPDDKTTRRMQIIPTKKGFNNSLHYGGCPAFERTMDELPLKTVTQWDNKHFESTIARLNKKMPGVNFSAYDVQRLMRLCPINTVVNGTEPKICDLFTTEEFQGTEYRNTLGEYYTWGPGNPLGVTQGVGYTNELIARLTQKPVVDHTSTNTTLTGNPSTFPLNKKIYADFSRSNILVSIFSAMGLFDEGKPLSKTEMTPLAETAGFTMSRLIPFASRMYVEKLKCSDETDEELVRVMINNRVMPLSGCDADEHGRCKLGKFVESLKFARTGGHWDKCFD</sequence>
<evidence type="ECO:0000313" key="17">
    <source>
        <dbReference type="EMBL" id="KAK2028645.1"/>
    </source>
</evidence>
<comment type="subcellular location">
    <subcellularLocation>
        <location evidence="1">Secreted</location>
    </subcellularLocation>
</comment>
<dbReference type="SUPFAM" id="SSF53254">
    <property type="entry name" value="Phosphoglycerate mutase-like"/>
    <property type="match status" value="1"/>
</dbReference>
<evidence type="ECO:0000256" key="8">
    <source>
        <dbReference type="ARBA" id="ARBA00042300"/>
    </source>
</evidence>
<feature type="non-terminal residue" evidence="17">
    <location>
        <position position="1"/>
    </location>
</feature>
<comment type="catalytic activity">
    <reaction evidence="12">
        <text>1D-myo-inositol 1,2,4,5,6-pentakisphosphate + H2O = 1D-myo-inositol 1,2,5,6-tetrakisphosphate + phosphate</text>
        <dbReference type="Rhea" id="RHEA:77115"/>
        <dbReference type="ChEBI" id="CHEBI:15377"/>
        <dbReference type="ChEBI" id="CHEBI:43474"/>
        <dbReference type="ChEBI" id="CHEBI:57798"/>
        <dbReference type="ChEBI" id="CHEBI:195535"/>
    </reaction>
    <physiologicalReaction direction="left-to-right" evidence="12">
        <dbReference type="Rhea" id="RHEA:77116"/>
    </physiologicalReaction>
</comment>
<evidence type="ECO:0000256" key="1">
    <source>
        <dbReference type="ARBA" id="ARBA00004613"/>
    </source>
</evidence>
<evidence type="ECO:0000256" key="7">
    <source>
        <dbReference type="ARBA" id="ARBA00041857"/>
    </source>
</evidence>
<evidence type="ECO:0000256" key="3">
    <source>
        <dbReference type="ARBA" id="ARBA00022525"/>
    </source>
</evidence>
<evidence type="ECO:0000256" key="13">
    <source>
        <dbReference type="ARBA" id="ARBA00043788"/>
    </source>
</evidence>
<evidence type="ECO:0000256" key="10">
    <source>
        <dbReference type="ARBA" id="ARBA00043675"/>
    </source>
</evidence>
<dbReference type="Pfam" id="PF00328">
    <property type="entry name" value="His_Phos_2"/>
    <property type="match status" value="1"/>
</dbReference>
<evidence type="ECO:0000256" key="2">
    <source>
        <dbReference type="ARBA" id="ARBA00011245"/>
    </source>
</evidence>
<evidence type="ECO:0000256" key="6">
    <source>
        <dbReference type="ARBA" id="ARBA00023180"/>
    </source>
</evidence>
<comment type="caution">
    <text evidence="17">The sequence shown here is derived from an EMBL/GenBank/DDBJ whole genome shotgun (WGS) entry which is preliminary data.</text>
</comment>
<dbReference type="GO" id="GO:0016158">
    <property type="term" value="F:inositol hexakisphosphate 3-phosphatase activity"/>
    <property type="evidence" value="ECO:0007669"/>
    <property type="project" value="UniProtKB-EC"/>
</dbReference>
<name>A0AAD9HGT5_9PEZI</name>
<feature type="disulfide bond" evidence="16">
    <location>
        <begin position="392"/>
        <end position="400"/>
    </location>
</feature>
<feature type="disulfide bond" evidence="16">
    <location>
        <begin position="223"/>
        <end position="237"/>
    </location>
</feature>
<evidence type="ECO:0000313" key="18">
    <source>
        <dbReference type="Proteomes" id="UP001232148"/>
    </source>
</evidence>
<dbReference type="InterPro" id="IPR016274">
    <property type="entry name" value="Histidine_acid_Pase_euk"/>
</dbReference>
<dbReference type="AlphaFoldDB" id="A0AAD9HGT5"/>
<evidence type="ECO:0000256" key="9">
    <source>
        <dbReference type="ARBA" id="ARBA00043670"/>
    </source>
</evidence>
<dbReference type="CDD" id="cd07061">
    <property type="entry name" value="HP_HAP_like"/>
    <property type="match status" value="1"/>
</dbReference>
<feature type="disulfide bond" evidence="16">
    <location>
        <begin position="28"/>
        <end position="369"/>
    </location>
</feature>
<keyword evidence="6" id="KW-0325">Glycoprotein</keyword>
<feature type="disulfide bond" evidence="16">
    <location>
        <begin position="172"/>
        <end position="421"/>
    </location>
</feature>
<comment type="catalytic activity">
    <reaction evidence="10">
        <text>1D-myo-inositol 1,2-bisphosphate + H2O = 1D-myo-inositol 2-phosphate + phosphate</text>
        <dbReference type="Rhea" id="RHEA:77135"/>
        <dbReference type="ChEBI" id="CHEBI:15377"/>
        <dbReference type="ChEBI" id="CHEBI:43474"/>
        <dbReference type="ChEBI" id="CHEBI:84142"/>
        <dbReference type="ChEBI" id="CHEBI:195539"/>
    </reaction>
    <physiologicalReaction direction="left-to-right" evidence="10">
        <dbReference type="Rhea" id="RHEA:77136"/>
    </physiologicalReaction>
</comment>
<dbReference type="GO" id="GO:0003993">
    <property type="term" value="F:acid phosphatase activity"/>
    <property type="evidence" value="ECO:0007669"/>
    <property type="project" value="TreeGrafter"/>
</dbReference>
<dbReference type="GO" id="GO:0005576">
    <property type="term" value="C:extracellular region"/>
    <property type="evidence" value="ECO:0007669"/>
    <property type="project" value="UniProtKB-SubCell"/>
</dbReference>
<evidence type="ECO:0000256" key="16">
    <source>
        <dbReference type="PIRSR" id="PIRSR000894-2"/>
    </source>
</evidence>
<gene>
    <name evidence="17" type="ORF">LX32DRAFT_590219</name>
</gene>
<keyword evidence="18" id="KW-1185">Reference proteome</keyword>
<dbReference type="PIRSF" id="PIRSF000894">
    <property type="entry name" value="Acid_phosphatase"/>
    <property type="match status" value="1"/>
</dbReference>
<keyword evidence="5 16" id="KW-1015">Disulfide bond</keyword>
<dbReference type="InterPro" id="IPR000560">
    <property type="entry name" value="His_Pase_clade-2"/>
</dbReference>
<organism evidence="17 18">
    <name type="scientific">Colletotrichum zoysiae</name>
    <dbReference type="NCBI Taxonomy" id="1216348"/>
    <lineage>
        <taxon>Eukaryota</taxon>
        <taxon>Fungi</taxon>
        <taxon>Dikarya</taxon>
        <taxon>Ascomycota</taxon>
        <taxon>Pezizomycotina</taxon>
        <taxon>Sordariomycetes</taxon>
        <taxon>Hypocreomycetidae</taxon>
        <taxon>Glomerellales</taxon>
        <taxon>Glomerellaceae</taxon>
        <taxon>Colletotrichum</taxon>
        <taxon>Colletotrichum graminicola species complex</taxon>
    </lineage>
</organism>